<keyword evidence="2" id="KW-1185">Reference proteome</keyword>
<proteinExistence type="predicted"/>
<dbReference type="RefSeq" id="WP_274338764.1">
    <property type="nucleotide sequence ID" value="NZ_CP118109.1"/>
</dbReference>
<dbReference type="Proteomes" id="UP001221519">
    <property type="component" value="Plasmid unnamed1"/>
</dbReference>
<sequence length="161" mass="18949">MNNNLKEWLRSRPSGYPELSHDFHVKFQAGLGIFATYVSEDFFDIQEQPMDRMDVSNQDGYYYSIPYFHGDSFSSHSGEIPLLYVLRVKDRGFFYPLRFDFNATVVERDRVDFWIKVYDQTGSRTTSRELAYHEKGVNYTMIPDHDKMKLSDFIKEVEPGG</sequence>
<dbReference type="EMBL" id="CP118109">
    <property type="protein sequence ID" value="WDI05191.1"/>
    <property type="molecule type" value="Genomic_DNA"/>
</dbReference>
<evidence type="ECO:0000313" key="1">
    <source>
        <dbReference type="EMBL" id="WDI05191.1"/>
    </source>
</evidence>
<geneLocation type="plasmid" evidence="1 2">
    <name>unnamed1</name>
</geneLocation>
<name>A0ABY7XHA5_9BACL</name>
<organism evidence="1 2">
    <name type="scientific">Paenibacillus urinalis</name>
    <dbReference type="NCBI Taxonomy" id="521520"/>
    <lineage>
        <taxon>Bacteria</taxon>
        <taxon>Bacillati</taxon>
        <taxon>Bacillota</taxon>
        <taxon>Bacilli</taxon>
        <taxon>Bacillales</taxon>
        <taxon>Paenibacillaceae</taxon>
        <taxon>Paenibacillus</taxon>
    </lineage>
</organism>
<gene>
    <name evidence="1" type="ORF">PUW25_25620</name>
</gene>
<reference evidence="1 2" key="1">
    <citation type="submission" date="2023-02" db="EMBL/GenBank/DDBJ databases">
        <title>Pathogen: clinical or host-associated sample.</title>
        <authorList>
            <person name="Hergert J."/>
            <person name="Casey R."/>
            <person name="Wagner J."/>
            <person name="Young E.L."/>
            <person name="Oakeson K.F."/>
        </authorList>
    </citation>
    <scope>NUCLEOTIDE SEQUENCE [LARGE SCALE GENOMIC DNA]</scope>
    <source>
        <strain evidence="1 2">2022CK-00829</strain>
        <plasmid evidence="1 2">unnamed1</plasmid>
    </source>
</reference>
<evidence type="ECO:0000313" key="2">
    <source>
        <dbReference type="Proteomes" id="UP001221519"/>
    </source>
</evidence>
<keyword evidence="1" id="KW-0614">Plasmid</keyword>
<protein>
    <submittedName>
        <fullName evidence="1">Uncharacterized protein</fullName>
    </submittedName>
</protein>
<accession>A0ABY7XHA5</accession>